<name>A0AAV5UJT8_9BILA</name>
<keyword evidence="2" id="KW-1185">Reference proteome</keyword>
<dbReference type="AlphaFoldDB" id="A0AAV5UJT8"/>
<evidence type="ECO:0000313" key="2">
    <source>
        <dbReference type="Proteomes" id="UP001432027"/>
    </source>
</evidence>
<evidence type="ECO:0000313" key="1">
    <source>
        <dbReference type="EMBL" id="GMT07331.1"/>
    </source>
</evidence>
<dbReference type="EMBL" id="BTSX01000006">
    <property type="protein sequence ID" value="GMT07331.1"/>
    <property type="molecule type" value="Genomic_DNA"/>
</dbReference>
<accession>A0AAV5UJT8</accession>
<protein>
    <submittedName>
        <fullName evidence="1">Uncharacterized protein</fullName>
    </submittedName>
</protein>
<proteinExistence type="predicted"/>
<feature type="non-terminal residue" evidence="1">
    <location>
        <position position="1"/>
    </location>
</feature>
<gene>
    <name evidence="1" type="ORF">PENTCL1PPCAC_29505</name>
</gene>
<organism evidence="1 2">
    <name type="scientific">Pristionchus entomophagus</name>
    <dbReference type="NCBI Taxonomy" id="358040"/>
    <lineage>
        <taxon>Eukaryota</taxon>
        <taxon>Metazoa</taxon>
        <taxon>Ecdysozoa</taxon>
        <taxon>Nematoda</taxon>
        <taxon>Chromadorea</taxon>
        <taxon>Rhabditida</taxon>
        <taxon>Rhabditina</taxon>
        <taxon>Diplogasteromorpha</taxon>
        <taxon>Diplogasteroidea</taxon>
        <taxon>Neodiplogasteridae</taxon>
        <taxon>Pristionchus</taxon>
    </lineage>
</organism>
<sequence length="64" mass="7288">HLQPRVNRHETRKSDLRIVSVIPMTYGLYNSTNEPCKVNGNEDDLRIVNNCDISTSRAISTLCE</sequence>
<comment type="caution">
    <text evidence="1">The sequence shown here is derived from an EMBL/GenBank/DDBJ whole genome shotgun (WGS) entry which is preliminary data.</text>
</comment>
<dbReference type="Proteomes" id="UP001432027">
    <property type="component" value="Unassembled WGS sequence"/>
</dbReference>
<reference evidence="1" key="1">
    <citation type="submission" date="2023-10" db="EMBL/GenBank/DDBJ databases">
        <title>Genome assembly of Pristionchus species.</title>
        <authorList>
            <person name="Yoshida K."/>
            <person name="Sommer R.J."/>
        </authorList>
    </citation>
    <scope>NUCLEOTIDE SEQUENCE</scope>
    <source>
        <strain evidence="1">RS0144</strain>
    </source>
</reference>